<dbReference type="EMBL" id="JAADJZ010000029">
    <property type="protein sequence ID" value="KAF2866233.1"/>
    <property type="molecule type" value="Genomic_DNA"/>
</dbReference>
<comment type="caution">
    <text evidence="1">The sequence shown here is derived from an EMBL/GenBank/DDBJ whole genome shotgun (WGS) entry which is preliminary data.</text>
</comment>
<proteinExistence type="predicted"/>
<gene>
    <name evidence="1" type="ORF">BDV95DRAFT_599236</name>
</gene>
<reference evidence="1 2" key="1">
    <citation type="submission" date="2020-01" db="EMBL/GenBank/DDBJ databases">
        <authorList>
            <consortium name="DOE Joint Genome Institute"/>
            <person name="Haridas S."/>
            <person name="Albert R."/>
            <person name="Binder M."/>
            <person name="Bloem J."/>
            <person name="Labutti K."/>
            <person name="Salamov A."/>
            <person name="Andreopoulos B."/>
            <person name="Baker S.E."/>
            <person name="Barry K."/>
            <person name="Bills G."/>
            <person name="Bluhm B.H."/>
            <person name="Cannon C."/>
            <person name="Castanera R."/>
            <person name="Culley D.E."/>
            <person name="Daum C."/>
            <person name="Ezra D."/>
            <person name="Gonzalez J.B."/>
            <person name="Henrissat B."/>
            <person name="Kuo A."/>
            <person name="Liang C."/>
            <person name="Lipzen A."/>
            <person name="Lutzoni F."/>
            <person name="Magnuson J."/>
            <person name="Mondo S."/>
            <person name="Nolan M."/>
            <person name="Ohm R."/>
            <person name="Pangilinan J."/>
            <person name="Park H.-J.H."/>
            <person name="Ramirez L."/>
            <person name="Alfaro M."/>
            <person name="Sun H."/>
            <person name="Tritt A."/>
            <person name="Yoshinaga Y."/>
            <person name="Zwiers L.-H.L."/>
            <person name="Turgeon B.G."/>
            <person name="Goodwin S.B."/>
            <person name="Spatafora J.W."/>
            <person name="Crous P.W."/>
            <person name="Grigoriev I.V."/>
        </authorList>
    </citation>
    <scope>NUCLEOTIDE SEQUENCE [LARGE SCALE GENOMIC DNA]</scope>
    <source>
        <strain evidence="1 2">CBS 611.86</strain>
    </source>
</reference>
<keyword evidence="2" id="KW-1185">Reference proteome</keyword>
<sequence>MLGRRFAAKRLETILRNDGNTTAAPEKHLDLIYTTVLRSSVSADYTDEEREEQCTMLNKLLQSADEEVRQALADLHAILNIPVDLAQPLRLHHPSFRDFLLDKKRCDDDNF</sequence>
<evidence type="ECO:0000313" key="2">
    <source>
        <dbReference type="Proteomes" id="UP000481861"/>
    </source>
</evidence>
<name>A0A7C8I3R5_9PLEO</name>
<protein>
    <submittedName>
        <fullName evidence="1">Uncharacterized protein</fullName>
    </submittedName>
</protein>
<organism evidence="1 2">
    <name type="scientific">Massariosphaeria phaeospora</name>
    <dbReference type="NCBI Taxonomy" id="100035"/>
    <lineage>
        <taxon>Eukaryota</taxon>
        <taxon>Fungi</taxon>
        <taxon>Dikarya</taxon>
        <taxon>Ascomycota</taxon>
        <taxon>Pezizomycotina</taxon>
        <taxon>Dothideomycetes</taxon>
        <taxon>Pleosporomycetidae</taxon>
        <taxon>Pleosporales</taxon>
        <taxon>Pleosporales incertae sedis</taxon>
        <taxon>Massariosphaeria</taxon>
    </lineage>
</organism>
<accession>A0A7C8I3R5</accession>
<evidence type="ECO:0000313" key="1">
    <source>
        <dbReference type="EMBL" id="KAF2866233.1"/>
    </source>
</evidence>
<dbReference type="OrthoDB" id="5421599at2759"/>
<dbReference type="Proteomes" id="UP000481861">
    <property type="component" value="Unassembled WGS sequence"/>
</dbReference>
<dbReference type="AlphaFoldDB" id="A0A7C8I3R5"/>